<evidence type="ECO:0000313" key="3">
    <source>
        <dbReference type="Proteomes" id="UP000028582"/>
    </source>
</evidence>
<dbReference type="EMBL" id="ANJA01003115">
    <property type="protein sequence ID" value="ETO66035.1"/>
    <property type="molecule type" value="Genomic_DNA"/>
</dbReference>
<evidence type="ECO:0000313" key="2">
    <source>
        <dbReference type="EMBL" id="ETO66035.1"/>
    </source>
</evidence>
<dbReference type="Proteomes" id="UP000028582">
    <property type="component" value="Unassembled WGS sequence"/>
</dbReference>
<proteinExistence type="predicted"/>
<protein>
    <recommendedName>
        <fullName evidence="4">Tudor-knot domain-containing protein</fullName>
    </recommendedName>
</protein>
<sequence length="91" mass="10494">MTTREEPLLKEERRRTGTRGPPFDFDGFASQVNVGDDVDACDCEHNWRRARVVLITGDEMKVHFQGSQPKFDEWIPRSGHRIVPRGMKAPK</sequence>
<accession>A0A080ZHC4</accession>
<evidence type="ECO:0000256" key="1">
    <source>
        <dbReference type="SAM" id="MobiDB-lite"/>
    </source>
</evidence>
<dbReference type="Gene3D" id="2.30.30.140">
    <property type="match status" value="1"/>
</dbReference>
<feature type="region of interest" description="Disordered" evidence="1">
    <location>
        <begin position="1"/>
        <end position="26"/>
    </location>
</feature>
<comment type="caution">
    <text evidence="2">The sequence shown here is derived from an EMBL/GenBank/DDBJ whole genome shotgun (WGS) entry which is preliminary data.</text>
</comment>
<name>A0A080ZHC4_PHYNI</name>
<dbReference type="SUPFAM" id="SSF63748">
    <property type="entry name" value="Tudor/PWWP/MBT"/>
    <property type="match status" value="1"/>
</dbReference>
<organism evidence="2 3">
    <name type="scientific">Phytophthora nicotianae P1976</name>
    <dbReference type="NCBI Taxonomy" id="1317066"/>
    <lineage>
        <taxon>Eukaryota</taxon>
        <taxon>Sar</taxon>
        <taxon>Stramenopiles</taxon>
        <taxon>Oomycota</taxon>
        <taxon>Peronosporomycetes</taxon>
        <taxon>Peronosporales</taxon>
        <taxon>Peronosporaceae</taxon>
        <taxon>Phytophthora</taxon>
    </lineage>
</organism>
<dbReference type="CDD" id="cd20104">
    <property type="entry name" value="MBT_PHF20L1-like"/>
    <property type="match status" value="1"/>
</dbReference>
<feature type="compositionally biased region" description="Basic and acidic residues" evidence="1">
    <location>
        <begin position="1"/>
        <end position="15"/>
    </location>
</feature>
<evidence type="ECO:0008006" key="4">
    <source>
        <dbReference type="Google" id="ProtNLM"/>
    </source>
</evidence>
<dbReference type="AlphaFoldDB" id="A0A080ZHC4"/>
<reference evidence="2 3" key="1">
    <citation type="submission" date="2013-11" db="EMBL/GenBank/DDBJ databases">
        <title>The Genome Sequence of Phytophthora parasitica P1976.</title>
        <authorList>
            <consortium name="The Broad Institute Genomics Platform"/>
            <person name="Russ C."/>
            <person name="Tyler B."/>
            <person name="Panabieres F."/>
            <person name="Shan W."/>
            <person name="Tripathy S."/>
            <person name="Grunwald N."/>
            <person name="Machado M."/>
            <person name="Johnson C.S."/>
            <person name="Walker B."/>
            <person name="Young S."/>
            <person name="Zeng Q."/>
            <person name="Gargeya S."/>
            <person name="Fitzgerald M."/>
            <person name="Haas B."/>
            <person name="Abouelleil A."/>
            <person name="Allen A.W."/>
            <person name="Alvarado L."/>
            <person name="Arachchi H.M."/>
            <person name="Berlin A.M."/>
            <person name="Chapman S.B."/>
            <person name="Gainer-Dewar J."/>
            <person name="Goldberg J."/>
            <person name="Griggs A."/>
            <person name="Gujja S."/>
            <person name="Hansen M."/>
            <person name="Howarth C."/>
            <person name="Imamovic A."/>
            <person name="Ireland A."/>
            <person name="Larimer J."/>
            <person name="McCowan C."/>
            <person name="Murphy C."/>
            <person name="Pearson M."/>
            <person name="Poon T.W."/>
            <person name="Priest M."/>
            <person name="Roberts A."/>
            <person name="Saif S."/>
            <person name="Shea T."/>
            <person name="Sisk P."/>
            <person name="Sykes S."/>
            <person name="Wortman J."/>
            <person name="Nusbaum C."/>
            <person name="Birren B."/>
        </authorList>
    </citation>
    <scope>NUCLEOTIDE SEQUENCE [LARGE SCALE GENOMIC DNA]</scope>
    <source>
        <strain evidence="2 3">P1976</strain>
    </source>
</reference>
<gene>
    <name evidence="2" type="ORF">F444_16717</name>
</gene>